<accession>A0AAF0E6R8</accession>
<evidence type="ECO:0000259" key="2">
    <source>
        <dbReference type="PROSITE" id="PS50405"/>
    </source>
</evidence>
<organism evidence="3 4">
    <name type="scientific">Malassezia obtusa</name>
    <dbReference type="NCBI Taxonomy" id="76774"/>
    <lineage>
        <taxon>Eukaryota</taxon>
        <taxon>Fungi</taxon>
        <taxon>Dikarya</taxon>
        <taxon>Basidiomycota</taxon>
        <taxon>Ustilaginomycotina</taxon>
        <taxon>Malasseziomycetes</taxon>
        <taxon>Malasseziales</taxon>
        <taxon>Malasseziaceae</taxon>
        <taxon>Malassezia</taxon>
    </lineage>
</organism>
<dbReference type="Proteomes" id="UP001214603">
    <property type="component" value="Chromosome 9"/>
</dbReference>
<keyword evidence="3" id="KW-0560">Oxidoreductase</keyword>
<dbReference type="InterPro" id="IPR016639">
    <property type="entry name" value="GST_Omega/GSH"/>
</dbReference>
<dbReference type="Gene3D" id="1.20.1050.10">
    <property type="match status" value="2"/>
</dbReference>
<dbReference type="PANTHER" id="PTHR32419:SF6">
    <property type="entry name" value="GLUTATHIONE S-TRANSFERASE OMEGA-LIKE 1-RELATED"/>
    <property type="match status" value="1"/>
</dbReference>
<dbReference type="Gene3D" id="3.40.30.10">
    <property type="entry name" value="Glutaredoxin"/>
    <property type="match status" value="2"/>
</dbReference>
<dbReference type="SFLD" id="SFLDG01206">
    <property type="entry name" value="Xi.1"/>
    <property type="match status" value="2"/>
</dbReference>
<feature type="domain" description="GST C-terminal" evidence="2">
    <location>
        <begin position="164"/>
        <end position="302"/>
    </location>
</feature>
<protein>
    <submittedName>
        <fullName evidence="3">Glutathionyl-hydroquinone reductase</fullName>
        <ecNumber evidence="3">1.8.5.7</ecNumber>
    </submittedName>
</protein>
<evidence type="ECO:0000256" key="1">
    <source>
        <dbReference type="SAM" id="MobiDB-lite"/>
    </source>
</evidence>
<dbReference type="PANTHER" id="PTHR32419">
    <property type="entry name" value="GLUTATHIONYL-HYDROQUINONE REDUCTASE"/>
    <property type="match status" value="1"/>
</dbReference>
<dbReference type="InterPro" id="IPR047047">
    <property type="entry name" value="GST_Omega-like_C"/>
</dbReference>
<dbReference type="SUPFAM" id="SSF52833">
    <property type="entry name" value="Thioredoxin-like"/>
    <property type="match status" value="2"/>
</dbReference>
<dbReference type="PROSITE" id="PS50405">
    <property type="entry name" value="GST_CTER"/>
    <property type="match status" value="2"/>
</dbReference>
<dbReference type="Pfam" id="PF13410">
    <property type="entry name" value="GST_C_2"/>
    <property type="match status" value="2"/>
</dbReference>
<feature type="region of interest" description="Disordered" evidence="1">
    <location>
        <begin position="1"/>
        <end position="21"/>
    </location>
</feature>
<dbReference type="AlphaFoldDB" id="A0AAF0E6R8"/>
<name>A0AAF0E6R8_9BASI</name>
<dbReference type="InterPro" id="IPR036282">
    <property type="entry name" value="Glutathione-S-Trfase_C_sf"/>
</dbReference>
<dbReference type="EMBL" id="CP119942">
    <property type="protein sequence ID" value="WFD04617.1"/>
    <property type="molecule type" value="Genomic_DNA"/>
</dbReference>
<dbReference type="SFLD" id="SFLDS00019">
    <property type="entry name" value="Glutathione_Transferase_(cytos"/>
    <property type="match status" value="2"/>
</dbReference>
<dbReference type="CDD" id="cd03190">
    <property type="entry name" value="GST_C_Omega_like"/>
    <property type="match status" value="2"/>
</dbReference>
<dbReference type="EC" id="1.8.5.7" evidence="3"/>
<dbReference type="SUPFAM" id="SSF47616">
    <property type="entry name" value="GST C-terminal domain-like"/>
    <property type="match status" value="2"/>
</dbReference>
<feature type="domain" description="GST C-terminal" evidence="2">
    <location>
        <begin position="480"/>
        <end position="607"/>
    </location>
</feature>
<dbReference type="SFLD" id="SFLDG01148">
    <property type="entry name" value="Xi_(cytGST)"/>
    <property type="match status" value="2"/>
</dbReference>
<dbReference type="InterPro" id="IPR040079">
    <property type="entry name" value="Glutathione_S-Trfase"/>
</dbReference>
<gene>
    <name evidence="3" type="primary">ECM4</name>
    <name evidence="3" type="ORF">MOBT1_003331</name>
</gene>
<dbReference type="GO" id="GO:0005737">
    <property type="term" value="C:cytoplasm"/>
    <property type="evidence" value="ECO:0007669"/>
    <property type="project" value="TreeGrafter"/>
</dbReference>
<dbReference type="GO" id="GO:0004364">
    <property type="term" value="F:glutathione transferase activity"/>
    <property type="evidence" value="ECO:0007669"/>
    <property type="project" value="InterPro"/>
</dbReference>
<sequence length="632" mass="72080">MPAPKEAVASKPFASSDGRFHRQESSFRDVIAPGTKFEPEIGRYKLIVSLACPWAHRVLIVRALKRMDEVENLLPVTVVDTFLGEKGWCLSDTGTDRPHNTASGPPIPGNEDARYLRDLYLVADPNYSKRPTVPVIWDTKLNTIVNNESSEIIRFLDTAFDQFLPKEVQGITYYPEDLRSEIDAFHEWVYPHINNGVYKSGFATSMEAYQESVLPLFEALERADRHLEGKQYAFGGRLTEADIRLYTTIVRFDPVYVGHFKCNLHSIRGGKFPNLHRWLRELYWKNPAFKNTTDFDSIKKHYYASHVTINPTSIVPSFASSDGRFRRQESSFRDVIAPGTKFEPEIGRYKLIVSLACPWAHRALIVRALKRMDEVENLLPVTIVDTFMGEKGWRLGDSGTDRPHVPGSGPKIPGHEDAVHLMDLYLAADPNYGKRATVPVVWDSKLNTIVNNESSEIIRFLDTAFDRFLPKEVQGVTYYPEELRSDIDEFNSWVLPLINSGVYKTGFAGNMEAYLENVGPLFEALERADRHLEGKQYAFGGRLTEADIRLFTTVVRFDPVYFGHFKCNLHSIRGGKFPNLHRWLRELYWTNPAFKNTTDFDSIKKHYYASHLNINPTGIVPVGPEPAIEPLD</sequence>
<evidence type="ECO:0000313" key="3">
    <source>
        <dbReference type="EMBL" id="WFD04617.1"/>
    </source>
</evidence>
<dbReference type="InterPro" id="IPR010987">
    <property type="entry name" value="Glutathione-S-Trfase_C-like"/>
</dbReference>
<proteinExistence type="predicted"/>
<evidence type="ECO:0000313" key="4">
    <source>
        <dbReference type="Proteomes" id="UP001214603"/>
    </source>
</evidence>
<dbReference type="GO" id="GO:0016491">
    <property type="term" value="F:oxidoreductase activity"/>
    <property type="evidence" value="ECO:0007669"/>
    <property type="project" value="UniProtKB-KW"/>
</dbReference>
<keyword evidence="4" id="KW-1185">Reference proteome</keyword>
<dbReference type="InterPro" id="IPR004045">
    <property type="entry name" value="Glutathione_S-Trfase_N"/>
</dbReference>
<dbReference type="Pfam" id="PF13409">
    <property type="entry name" value="GST_N_2"/>
    <property type="match status" value="2"/>
</dbReference>
<reference evidence="3" key="1">
    <citation type="submission" date="2023-03" db="EMBL/GenBank/DDBJ databases">
        <title>Mating type loci evolution in Malassezia.</title>
        <authorList>
            <person name="Coelho M.A."/>
        </authorList>
    </citation>
    <scope>NUCLEOTIDE SEQUENCE</scope>
    <source>
        <strain evidence="3">CBS 7876</strain>
    </source>
</reference>
<dbReference type="InterPro" id="IPR036249">
    <property type="entry name" value="Thioredoxin-like_sf"/>
</dbReference>